<evidence type="ECO:0000256" key="2">
    <source>
        <dbReference type="SAM" id="Phobius"/>
    </source>
</evidence>
<evidence type="ECO:0000313" key="4">
    <source>
        <dbReference type="Proteomes" id="UP000006911"/>
    </source>
</evidence>
<accession>D5GJG1</accession>
<dbReference type="Proteomes" id="UP000006911">
    <property type="component" value="Unassembled WGS sequence"/>
</dbReference>
<keyword evidence="2" id="KW-0472">Membrane</keyword>
<dbReference type="GeneID" id="9182655"/>
<keyword evidence="2" id="KW-1133">Transmembrane helix</keyword>
<keyword evidence="4" id="KW-1185">Reference proteome</keyword>
<dbReference type="KEGG" id="tml:GSTUM_00008985001"/>
<gene>
    <name evidence="3" type="ORF">GSTUM_00008985001</name>
</gene>
<dbReference type="EMBL" id="FN430330">
    <property type="protein sequence ID" value="CAZ84654.1"/>
    <property type="molecule type" value="Genomic_DNA"/>
</dbReference>
<dbReference type="HOGENOM" id="CLU_973836_0_0_1"/>
<keyword evidence="2" id="KW-0812">Transmembrane</keyword>
<reference evidence="3 4" key="1">
    <citation type="journal article" date="2010" name="Nature">
        <title>Perigord black truffle genome uncovers evolutionary origins and mechanisms of symbiosis.</title>
        <authorList>
            <person name="Martin F."/>
            <person name="Kohler A."/>
            <person name="Murat C."/>
            <person name="Balestrini R."/>
            <person name="Coutinho P.M."/>
            <person name="Jaillon O."/>
            <person name="Montanini B."/>
            <person name="Morin E."/>
            <person name="Noel B."/>
            <person name="Percudani R."/>
            <person name="Porcel B."/>
            <person name="Rubini A."/>
            <person name="Amicucci A."/>
            <person name="Amselem J."/>
            <person name="Anthouard V."/>
            <person name="Arcioni S."/>
            <person name="Artiguenave F."/>
            <person name="Aury J.M."/>
            <person name="Ballario P."/>
            <person name="Bolchi A."/>
            <person name="Brenna A."/>
            <person name="Brun A."/>
            <person name="Buee M."/>
            <person name="Cantarel B."/>
            <person name="Chevalier G."/>
            <person name="Couloux A."/>
            <person name="Da Silva C."/>
            <person name="Denoeud F."/>
            <person name="Duplessis S."/>
            <person name="Ghignone S."/>
            <person name="Hilselberger B."/>
            <person name="Iotti M."/>
            <person name="Marcais B."/>
            <person name="Mello A."/>
            <person name="Miranda M."/>
            <person name="Pacioni G."/>
            <person name="Quesneville H."/>
            <person name="Riccioni C."/>
            <person name="Ruotolo R."/>
            <person name="Splivallo R."/>
            <person name="Stocchi V."/>
            <person name="Tisserant E."/>
            <person name="Viscomi A.R."/>
            <person name="Zambonelli A."/>
            <person name="Zampieri E."/>
            <person name="Henrissat B."/>
            <person name="Lebrun M.H."/>
            <person name="Paolocci F."/>
            <person name="Bonfante P."/>
            <person name="Ottonello S."/>
            <person name="Wincker P."/>
        </authorList>
    </citation>
    <scope>NUCLEOTIDE SEQUENCE [LARGE SCALE GENOMIC DNA]</scope>
    <source>
        <strain evidence="3 4">Mel28</strain>
    </source>
</reference>
<proteinExistence type="predicted"/>
<feature type="region of interest" description="Disordered" evidence="1">
    <location>
        <begin position="1"/>
        <end position="52"/>
    </location>
</feature>
<organism evidence="3 4">
    <name type="scientific">Tuber melanosporum (strain Mel28)</name>
    <name type="common">Perigord black truffle</name>
    <dbReference type="NCBI Taxonomy" id="656061"/>
    <lineage>
        <taxon>Eukaryota</taxon>
        <taxon>Fungi</taxon>
        <taxon>Dikarya</taxon>
        <taxon>Ascomycota</taxon>
        <taxon>Pezizomycotina</taxon>
        <taxon>Pezizomycetes</taxon>
        <taxon>Pezizales</taxon>
        <taxon>Tuberaceae</taxon>
        <taxon>Tuber</taxon>
    </lineage>
</organism>
<protein>
    <submittedName>
        <fullName evidence="3">(Perigord truffle) hypothetical protein</fullName>
    </submittedName>
</protein>
<dbReference type="AlphaFoldDB" id="D5GJG1"/>
<dbReference type="InParanoid" id="D5GJG1"/>
<feature type="region of interest" description="Disordered" evidence="1">
    <location>
        <begin position="122"/>
        <end position="144"/>
    </location>
</feature>
<feature type="transmembrane region" description="Helical" evidence="2">
    <location>
        <begin position="96"/>
        <end position="117"/>
    </location>
</feature>
<evidence type="ECO:0000313" key="3">
    <source>
        <dbReference type="EMBL" id="CAZ84654.1"/>
    </source>
</evidence>
<name>D5GJG1_TUBMM</name>
<evidence type="ECO:0000256" key="1">
    <source>
        <dbReference type="SAM" id="MobiDB-lite"/>
    </source>
</evidence>
<dbReference type="RefSeq" id="XP_002840463.1">
    <property type="nucleotide sequence ID" value="XM_002840417.1"/>
</dbReference>
<sequence length="286" mass="30417">MPAFGGPVLSDLEPTPTAEASVLGEAPATQTEDPGGWHPGETSPPNGRSRPHEETLIQITPTTAGTLATPTEVPAVTATESGTPVNPASRVSTGTLVGILVALGVVSVAALIALACLKRKKRRRSRRRSPIDGEDEAEKAPPSYEAAVFGSTDNATWNEHYGINNPPQQPEQPILQSPEPVHHVIHSPRPISAASSTALNRLEPVVTPQQRPVSQEIVVFPHDSPVLGPQDDNISLQAALRLSQQSNRVLYSQPTASGRFTENFDDSASVVSELTEEERIVAVEIV</sequence>